<accession>A0A382T4X3</accession>
<evidence type="ECO:0000313" key="1">
    <source>
        <dbReference type="EMBL" id="SVD16862.1"/>
    </source>
</evidence>
<protein>
    <submittedName>
        <fullName evidence="1">Uncharacterized protein</fullName>
    </submittedName>
</protein>
<sequence length="218" mass="23083">MVGLALADVAMAAVAWRGELADVEVNGSERESMGNDLYGAFGRDFVTADDRRVMVVAITPHQWEGLQTATGAVGAVEELAVELGLDFADEGARFVARNRLGEIFSPWFAERTLVRVAEELDAHGACWGPYRTFRQMLDEDPRCSTGNPMFAEVDQPGVGVHLVPGSPLAFGGPEATERGAVAAPRLGEHTEAVLSVELGLGPAEIGALVDRGAVALPN</sequence>
<dbReference type="InterPro" id="IPR023606">
    <property type="entry name" value="CoA-Trfase_III_dom_1_sf"/>
</dbReference>
<dbReference type="InterPro" id="IPR044855">
    <property type="entry name" value="CoA-Trfase_III_dom3_sf"/>
</dbReference>
<dbReference type="InterPro" id="IPR003673">
    <property type="entry name" value="CoA-Trfase_fam_III"/>
</dbReference>
<dbReference type="InterPro" id="IPR050509">
    <property type="entry name" value="CoA-transferase_III"/>
</dbReference>
<reference evidence="1" key="1">
    <citation type="submission" date="2018-05" db="EMBL/GenBank/DDBJ databases">
        <authorList>
            <person name="Lanie J.A."/>
            <person name="Ng W.-L."/>
            <person name="Kazmierczak K.M."/>
            <person name="Andrzejewski T.M."/>
            <person name="Davidsen T.M."/>
            <person name="Wayne K.J."/>
            <person name="Tettelin H."/>
            <person name="Glass J.I."/>
            <person name="Rusch D."/>
            <person name="Podicherti R."/>
            <person name="Tsui H.-C.T."/>
            <person name="Winkler M.E."/>
        </authorList>
    </citation>
    <scope>NUCLEOTIDE SEQUENCE</scope>
</reference>
<proteinExistence type="predicted"/>
<name>A0A382T4X3_9ZZZZ</name>
<dbReference type="SUPFAM" id="SSF89796">
    <property type="entry name" value="CoA-transferase family III (CaiB/BaiF)"/>
    <property type="match status" value="1"/>
</dbReference>
<dbReference type="Gene3D" id="3.40.50.10540">
    <property type="entry name" value="Crotonobetainyl-coa:carnitine coa-transferase, domain 1"/>
    <property type="match status" value="1"/>
</dbReference>
<gene>
    <name evidence="1" type="ORF">METZ01_LOCUS369716</name>
</gene>
<dbReference type="Pfam" id="PF02515">
    <property type="entry name" value="CoA_transf_3"/>
    <property type="match status" value="1"/>
</dbReference>
<organism evidence="1">
    <name type="scientific">marine metagenome</name>
    <dbReference type="NCBI Taxonomy" id="408172"/>
    <lineage>
        <taxon>unclassified sequences</taxon>
        <taxon>metagenomes</taxon>
        <taxon>ecological metagenomes</taxon>
    </lineage>
</organism>
<dbReference type="EMBL" id="UINC01133748">
    <property type="protein sequence ID" value="SVD16862.1"/>
    <property type="molecule type" value="Genomic_DNA"/>
</dbReference>
<dbReference type="AlphaFoldDB" id="A0A382T4X3"/>
<dbReference type="PANTHER" id="PTHR48228:SF5">
    <property type="entry name" value="ALPHA-METHYLACYL-COA RACEMASE"/>
    <property type="match status" value="1"/>
</dbReference>
<dbReference type="PANTHER" id="PTHR48228">
    <property type="entry name" value="SUCCINYL-COA--D-CITRAMALATE COA-TRANSFERASE"/>
    <property type="match status" value="1"/>
</dbReference>
<dbReference type="Gene3D" id="3.30.1540.10">
    <property type="entry name" value="formyl-coa transferase, domain 3"/>
    <property type="match status" value="1"/>
</dbReference>
<dbReference type="GO" id="GO:0003824">
    <property type="term" value="F:catalytic activity"/>
    <property type="evidence" value="ECO:0007669"/>
    <property type="project" value="InterPro"/>
</dbReference>